<organism evidence="2 3">
    <name type="scientific">Acacia crassicarpa</name>
    <name type="common">northern wattle</name>
    <dbReference type="NCBI Taxonomy" id="499986"/>
    <lineage>
        <taxon>Eukaryota</taxon>
        <taxon>Viridiplantae</taxon>
        <taxon>Streptophyta</taxon>
        <taxon>Embryophyta</taxon>
        <taxon>Tracheophyta</taxon>
        <taxon>Spermatophyta</taxon>
        <taxon>Magnoliopsida</taxon>
        <taxon>eudicotyledons</taxon>
        <taxon>Gunneridae</taxon>
        <taxon>Pentapetalae</taxon>
        <taxon>rosids</taxon>
        <taxon>fabids</taxon>
        <taxon>Fabales</taxon>
        <taxon>Fabaceae</taxon>
        <taxon>Caesalpinioideae</taxon>
        <taxon>mimosoid clade</taxon>
        <taxon>Acacieae</taxon>
        <taxon>Acacia</taxon>
    </lineage>
</organism>
<keyword evidence="1" id="KW-0812">Transmembrane</keyword>
<evidence type="ECO:0000313" key="3">
    <source>
        <dbReference type="Proteomes" id="UP001293593"/>
    </source>
</evidence>
<sequence>MRHQPLVNTSHVEHVLAIWKQPRFFSILQIAQTNSAFHNRGRIAPAEVAAVAVLVLVVRLVVSSFKDEGGKRGNDGGVEASVVGWIGSGGVSGHGEAEMMDGGATAGLAAEDVPGVEMKGKDED</sequence>
<dbReference type="AlphaFoldDB" id="A0AAE1IQL4"/>
<accession>A0AAE1IQL4</accession>
<keyword evidence="3" id="KW-1185">Reference proteome</keyword>
<proteinExistence type="predicted"/>
<evidence type="ECO:0000256" key="1">
    <source>
        <dbReference type="SAM" id="Phobius"/>
    </source>
</evidence>
<name>A0AAE1IQL4_9FABA</name>
<keyword evidence="1" id="KW-1133">Transmembrane helix</keyword>
<dbReference type="EMBL" id="JAWXYG010000013">
    <property type="protein sequence ID" value="KAK4255576.1"/>
    <property type="molecule type" value="Genomic_DNA"/>
</dbReference>
<keyword evidence="1" id="KW-0472">Membrane</keyword>
<dbReference type="Proteomes" id="UP001293593">
    <property type="component" value="Unassembled WGS sequence"/>
</dbReference>
<evidence type="ECO:0000313" key="2">
    <source>
        <dbReference type="EMBL" id="KAK4255576.1"/>
    </source>
</evidence>
<reference evidence="2" key="1">
    <citation type="submission" date="2023-10" db="EMBL/GenBank/DDBJ databases">
        <title>Chromosome-level genome of the transformable northern wattle, Acacia crassicarpa.</title>
        <authorList>
            <person name="Massaro I."/>
            <person name="Sinha N.R."/>
            <person name="Poethig S."/>
            <person name="Leichty A.R."/>
        </authorList>
    </citation>
    <scope>NUCLEOTIDE SEQUENCE</scope>
    <source>
        <strain evidence="2">Acra3RX</strain>
        <tissue evidence="2">Leaf</tissue>
    </source>
</reference>
<gene>
    <name evidence="2" type="ORF">QN277_008561</name>
</gene>
<comment type="caution">
    <text evidence="2">The sequence shown here is derived from an EMBL/GenBank/DDBJ whole genome shotgun (WGS) entry which is preliminary data.</text>
</comment>
<protein>
    <submittedName>
        <fullName evidence="2">Uncharacterized protein</fullName>
    </submittedName>
</protein>
<feature type="transmembrane region" description="Helical" evidence="1">
    <location>
        <begin position="43"/>
        <end position="62"/>
    </location>
</feature>